<name>A0AAI9ZDS6_9PEZI</name>
<proteinExistence type="predicted"/>
<dbReference type="GeneID" id="85467056"/>
<dbReference type="RefSeq" id="XP_060437574.1">
    <property type="nucleotide sequence ID" value="XM_060582194.1"/>
</dbReference>
<keyword evidence="2" id="KW-1185">Reference proteome</keyword>
<reference evidence="1" key="1">
    <citation type="submission" date="2021-06" db="EMBL/GenBank/DDBJ databases">
        <title>Comparative genomics, transcriptomics and evolutionary studies reveal genomic signatures of adaptation to plant cell wall in hemibiotrophic fungi.</title>
        <authorList>
            <consortium name="DOE Joint Genome Institute"/>
            <person name="Baroncelli R."/>
            <person name="Diaz J.F."/>
            <person name="Benocci T."/>
            <person name="Peng M."/>
            <person name="Battaglia E."/>
            <person name="Haridas S."/>
            <person name="Andreopoulos W."/>
            <person name="Labutti K."/>
            <person name="Pangilinan J."/>
            <person name="Floch G.L."/>
            <person name="Makela M.R."/>
            <person name="Henrissat B."/>
            <person name="Grigoriev I.V."/>
            <person name="Crouch J.A."/>
            <person name="De Vries R.P."/>
            <person name="Sukno S.A."/>
            <person name="Thon M.R."/>
        </authorList>
    </citation>
    <scope>NUCLEOTIDE SEQUENCE</scope>
    <source>
        <strain evidence="1">CBS 102054</strain>
    </source>
</reference>
<dbReference type="EMBL" id="JAHMHQ010000047">
    <property type="protein sequence ID" value="KAK1621579.1"/>
    <property type="molecule type" value="Genomic_DNA"/>
</dbReference>
<organism evidence="1 2">
    <name type="scientific">Colletotrichum phormii</name>
    <dbReference type="NCBI Taxonomy" id="359342"/>
    <lineage>
        <taxon>Eukaryota</taxon>
        <taxon>Fungi</taxon>
        <taxon>Dikarya</taxon>
        <taxon>Ascomycota</taxon>
        <taxon>Pezizomycotina</taxon>
        <taxon>Sordariomycetes</taxon>
        <taxon>Hypocreomycetidae</taxon>
        <taxon>Glomerellales</taxon>
        <taxon>Glomerellaceae</taxon>
        <taxon>Colletotrichum</taxon>
        <taxon>Colletotrichum acutatum species complex</taxon>
    </lineage>
</organism>
<evidence type="ECO:0000313" key="1">
    <source>
        <dbReference type="EMBL" id="KAK1621579.1"/>
    </source>
</evidence>
<comment type="caution">
    <text evidence="1">The sequence shown here is derived from an EMBL/GenBank/DDBJ whole genome shotgun (WGS) entry which is preliminary data.</text>
</comment>
<evidence type="ECO:0000313" key="2">
    <source>
        <dbReference type="Proteomes" id="UP001243989"/>
    </source>
</evidence>
<gene>
    <name evidence="1" type="ORF">BDP81DRAFT_174114</name>
</gene>
<dbReference type="AlphaFoldDB" id="A0AAI9ZDS6"/>
<dbReference type="Proteomes" id="UP001243989">
    <property type="component" value="Unassembled WGS sequence"/>
</dbReference>
<accession>A0AAI9ZDS6</accession>
<protein>
    <submittedName>
        <fullName evidence="1">Uncharacterized protein</fullName>
    </submittedName>
</protein>
<sequence length="163" mass="18498">MTGHCPLFALFSRFLCPPRKRAASVTGMVPLRITPFWERLPETGLGPTQPYEWRPRDNGGIPVSMTASVVGMSHRPVVRDVSPCHDHGHYPNQPRPEGMFDGVESERENYLCCLLHGSYQDAEPRFFFRGADQARHSFCMQSVFSLELGTHHSHDCVQGMYHL</sequence>